<dbReference type="RefSeq" id="WP_139082990.1">
    <property type="nucleotide sequence ID" value="NZ_VDFV01000037.1"/>
</dbReference>
<gene>
    <name evidence="1" type="ORF">FHG71_17490</name>
</gene>
<dbReference type="OrthoDB" id="7536405at2"/>
<dbReference type="SUPFAM" id="SSF52317">
    <property type="entry name" value="Class I glutamine amidotransferase-like"/>
    <property type="match status" value="1"/>
</dbReference>
<dbReference type="CDD" id="cd03143">
    <property type="entry name" value="A4_beta-galactosidase_middle_domain"/>
    <property type="match status" value="1"/>
</dbReference>
<dbReference type="Gene3D" id="3.40.50.880">
    <property type="match status" value="1"/>
</dbReference>
<dbReference type="InterPro" id="IPR029062">
    <property type="entry name" value="Class_I_gatase-like"/>
</dbReference>
<reference evidence="1 2" key="1">
    <citation type="submission" date="2019-06" db="EMBL/GenBank/DDBJ databases">
        <authorList>
            <person name="Jiang L."/>
        </authorList>
    </citation>
    <scope>NUCLEOTIDE SEQUENCE [LARGE SCALE GENOMIC DNA]</scope>
    <source>
        <strain evidence="1 2">YIM 48858</strain>
    </source>
</reference>
<sequence length="728" mass="81983">MDHAPWYRTTLRWAQTNLTEIDPTRYDGAFWREHWRRTRIQGVIANAGGIVAYYPSEIPFHHQAETLDGRDLYGEIVAAAREENLAVIARMDSNRVVRELYEAHPDWICVDAEGQPYMQADKFVTCINSPYYSDHLPQVMREIIARSSPDGFADNSWAGLPRTKICHCLNCRQRFAAEGHDLPQREDWDDEAYRAWVAWNYRRRTELWDFNNAVTMEAGGPDCRWMGMLSGEVLNNCNRFIDLREILARSEIVMLDHQRRTPEDGFEQNTEAGKRLHELLGWDKLIPESTPQYQLGSPAFRLSSMPAAEVQLWTQAAFAGGIQPWWHHIGAAHEDRRQYRTAEPIFRWHEANRDILVNRTPLARIGVVWSQANHDLHGRDRPEQRTLDPYRGMVRALSRAGLDWLPVEAKDIARAKGRFDVLVLPNLVVIDRETEAALRDYVAAGGSLIATGETGRRDGQGQWRQIPALSDLFGLVPDGEALGADTTPDPSIEIPLRHSYLRLAPERRHDVYGPRDEEAPSEVLPRHPILDGLDDTDTLPFGGLLPSMRAGPDTSVLATFIPEFPIYPPETSWMRTRRTEIPAITVREGPNGSRLAFILADLDRCYAREGAFEHAQVLSNAVRWALHGSPPVEVSAPGGLVAATAYAQEGRWIVHLTSRIVTAPVPGRQDHVIPIGPVEVKIDASRLTGSGVRLRVSQGQPSLAVDGTNLTISIDRVVGHEVVVMDAR</sequence>
<evidence type="ECO:0000313" key="2">
    <source>
        <dbReference type="Proteomes" id="UP000305709"/>
    </source>
</evidence>
<dbReference type="SUPFAM" id="SSF51445">
    <property type="entry name" value="(Trans)glycosidases"/>
    <property type="match status" value="1"/>
</dbReference>
<dbReference type="Pfam" id="PF14871">
    <property type="entry name" value="GHL6"/>
    <property type="match status" value="1"/>
</dbReference>
<dbReference type="InterPro" id="IPR028212">
    <property type="entry name" value="GHL6"/>
</dbReference>
<keyword evidence="2" id="KW-1185">Reference proteome</keyword>
<dbReference type="InterPro" id="IPR017853">
    <property type="entry name" value="GH"/>
</dbReference>
<comment type="caution">
    <text evidence="1">The sequence shown here is derived from an EMBL/GenBank/DDBJ whole genome shotgun (WGS) entry which is preliminary data.</text>
</comment>
<dbReference type="EMBL" id="VDFV01000037">
    <property type="protein sequence ID" value="TNC65526.1"/>
    <property type="molecule type" value="Genomic_DNA"/>
</dbReference>
<dbReference type="AlphaFoldDB" id="A0A5C4N623"/>
<evidence type="ECO:0000313" key="1">
    <source>
        <dbReference type="EMBL" id="TNC65526.1"/>
    </source>
</evidence>
<organism evidence="1 2">
    <name type="scientific">Rubellimicrobium roseum</name>
    <dbReference type="NCBI Taxonomy" id="687525"/>
    <lineage>
        <taxon>Bacteria</taxon>
        <taxon>Pseudomonadati</taxon>
        <taxon>Pseudomonadota</taxon>
        <taxon>Alphaproteobacteria</taxon>
        <taxon>Rhodobacterales</taxon>
        <taxon>Roseobacteraceae</taxon>
        <taxon>Rubellimicrobium</taxon>
    </lineage>
</organism>
<proteinExistence type="predicted"/>
<accession>A0A5C4N623</accession>
<protein>
    <submittedName>
        <fullName evidence="1">Tat pathway signal protein</fullName>
    </submittedName>
</protein>
<dbReference type="Gene3D" id="3.20.20.80">
    <property type="entry name" value="Glycosidases"/>
    <property type="match status" value="1"/>
</dbReference>
<name>A0A5C4N623_9RHOB</name>
<dbReference type="Proteomes" id="UP000305709">
    <property type="component" value="Unassembled WGS sequence"/>
</dbReference>